<keyword evidence="3" id="KW-0050">Antiport</keyword>
<evidence type="ECO:0000256" key="8">
    <source>
        <dbReference type="ARBA" id="ARBA00038435"/>
    </source>
</evidence>
<evidence type="ECO:0000256" key="1">
    <source>
        <dbReference type="ARBA" id="ARBA00004651"/>
    </source>
</evidence>
<feature type="domain" description="Na+/H+ antiporter NhaC-like C-terminal" evidence="10">
    <location>
        <begin position="228"/>
        <end position="302"/>
    </location>
</feature>
<evidence type="ECO:0000256" key="4">
    <source>
        <dbReference type="ARBA" id="ARBA00022475"/>
    </source>
</evidence>
<dbReference type="GO" id="GO:0005886">
    <property type="term" value="C:plasma membrane"/>
    <property type="evidence" value="ECO:0007669"/>
    <property type="project" value="UniProtKB-SubCell"/>
</dbReference>
<proteinExistence type="inferred from homology"/>
<dbReference type="InterPro" id="IPR052180">
    <property type="entry name" value="NhaC_Na-H+_Antiporter"/>
</dbReference>
<reference evidence="11 12" key="1">
    <citation type="journal article" date="2021" name="Elife">
        <title>Chloroplast acquisition without the gene transfer in kleptoplastic sea slugs, Plakobranchus ocellatus.</title>
        <authorList>
            <person name="Maeda T."/>
            <person name="Takahashi S."/>
            <person name="Yoshida T."/>
            <person name="Shimamura S."/>
            <person name="Takaki Y."/>
            <person name="Nagai Y."/>
            <person name="Toyoda A."/>
            <person name="Suzuki Y."/>
            <person name="Arimoto A."/>
            <person name="Ishii H."/>
            <person name="Satoh N."/>
            <person name="Nishiyama T."/>
            <person name="Hasebe M."/>
            <person name="Maruyama T."/>
            <person name="Minagawa J."/>
            <person name="Obokata J."/>
            <person name="Shigenobu S."/>
        </authorList>
    </citation>
    <scope>NUCLEOTIDE SEQUENCE [LARGE SCALE GENOMIC DNA]</scope>
</reference>
<organism evidence="11 12">
    <name type="scientific">Elysia marginata</name>
    <dbReference type="NCBI Taxonomy" id="1093978"/>
    <lineage>
        <taxon>Eukaryota</taxon>
        <taxon>Metazoa</taxon>
        <taxon>Spiralia</taxon>
        <taxon>Lophotrochozoa</taxon>
        <taxon>Mollusca</taxon>
        <taxon>Gastropoda</taxon>
        <taxon>Heterobranchia</taxon>
        <taxon>Euthyneura</taxon>
        <taxon>Panpulmonata</taxon>
        <taxon>Sacoglossa</taxon>
        <taxon>Placobranchoidea</taxon>
        <taxon>Plakobranchidae</taxon>
        <taxon>Elysia</taxon>
    </lineage>
</organism>
<evidence type="ECO:0000256" key="6">
    <source>
        <dbReference type="ARBA" id="ARBA00022989"/>
    </source>
</evidence>
<accession>A0AAV4I214</accession>
<dbReference type="PANTHER" id="PTHR33451">
    <property type="entry name" value="MALATE-2H(+)/NA(+)-LACTATE ANTIPORTER"/>
    <property type="match status" value="1"/>
</dbReference>
<dbReference type="GO" id="GO:0015297">
    <property type="term" value="F:antiporter activity"/>
    <property type="evidence" value="ECO:0007669"/>
    <property type="project" value="UniProtKB-KW"/>
</dbReference>
<evidence type="ECO:0000313" key="11">
    <source>
        <dbReference type="EMBL" id="GFS04080.1"/>
    </source>
</evidence>
<feature type="domain" description="Na+/H+ antiporter NhaC-like C-terminal" evidence="10">
    <location>
        <begin position="46"/>
        <end position="218"/>
    </location>
</feature>
<dbReference type="AlphaFoldDB" id="A0AAV4I214"/>
<comment type="caution">
    <text evidence="11">The sequence shown here is derived from an EMBL/GenBank/DDBJ whole genome shotgun (WGS) entry which is preliminary data.</text>
</comment>
<feature type="transmembrane region" description="Helical" evidence="9">
    <location>
        <begin position="200"/>
        <end position="223"/>
    </location>
</feature>
<dbReference type="InterPro" id="IPR018461">
    <property type="entry name" value="Na/H_Antiport_NhaC-like_C"/>
</dbReference>
<evidence type="ECO:0000256" key="2">
    <source>
        <dbReference type="ARBA" id="ARBA00022448"/>
    </source>
</evidence>
<comment type="subcellular location">
    <subcellularLocation>
        <location evidence="1">Cell membrane</location>
        <topology evidence="1">Multi-pass membrane protein</topology>
    </subcellularLocation>
</comment>
<evidence type="ECO:0000256" key="5">
    <source>
        <dbReference type="ARBA" id="ARBA00022692"/>
    </source>
</evidence>
<evidence type="ECO:0000259" key="10">
    <source>
        <dbReference type="Pfam" id="PF03553"/>
    </source>
</evidence>
<dbReference type="Proteomes" id="UP000762676">
    <property type="component" value="Unassembled WGS sequence"/>
</dbReference>
<keyword evidence="2" id="KW-0813">Transport</keyword>
<keyword evidence="7 9" id="KW-0472">Membrane</keyword>
<evidence type="ECO:0000256" key="3">
    <source>
        <dbReference type="ARBA" id="ARBA00022449"/>
    </source>
</evidence>
<feature type="transmembrane region" description="Helical" evidence="9">
    <location>
        <begin position="281"/>
        <end position="301"/>
    </location>
</feature>
<evidence type="ECO:0000313" key="12">
    <source>
        <dbReference type="Proteomes" id="UP000762676"/>
    </source>
</evidence>
<gene>
    <name evidence="11" type="ORF">ElyMa_002904000</name>
</gene>
<keyword evidence="12" id="KW-1185">Reference proteome</keyword>
<dbReference type="Pfam" id="PF03553">
    <property type="entry name" value="Na_H_antiporter"/>
    <property type="match status" value="2"/>
</dbReference>
<keyword evidence="4" id="KW-1003">Cell membrane</keyword>
<feature type="transmembrane region" description="Helical" evidence="9">
    <location>
        <begin position="12"/>
        <end position="36"/>
    </location>
</feature>
<sequence>MIEGKQLRNNAITLFESLVPIIVLIGMLSLNVYLYGDESLGGANQFALIVGGVVAAVIGMRRKISYDKILKKITSNIESTSGAILILLFVGALSGTWLVSGIIPSMIYYGTKLLNPTLFLPATLLISSVTSLATGSSWTTSATVGVALIGIGDTLGVDIAMTAGAVISGAYFGDKLSPLSETTNLAPAIAGTTLYDHIKYLTFTTMPTYLMTLSIFFILGLFISTPQEGKMFKNAFDKKGLAPENLSRTLEDSGTVTSALIPWNTCGAYHSSVLGVPTLTYLPFAFFNIISPIMTLIYAYFKIKIKYQKSAKG</sequence>
<dbReference type="EMBL" id="BMAT01006000">
    <property type="protein sequence ID" value="GFS04080.1"/>
    <property type="molecule type" value="Genomic_DNA"/>
</dbReference>
<evidence type="ECO:0000256" key="7">
    <source>
        <dbReference type="ARBA" id="ARBA00023136"/>
    </source>
</evidence>
<feature type="transmembrane region" description="Helical" evidence="9">
    <location>
        <begin position="42"/>
        <end position="61"/>
    </location>
</feature>
<feature type="transmembrane region" description="Helical" evidence="9">
    <location>
        <begin position="113"/>
        <end position="133"/>
    </location>
</feature>
<keyword evidence="5 9" id="KW-0812">Transmembrane</keyword>
<evidence type="ECO:0000256" key="9">
    <source>
        <dbReference type="SAM" id="Phobius"/>
    </source>
</evidence>
<feature type="transmembrane region" description="Helical" evidence="9">
    <location>
        <begin position="82"/>
        <end position="107"/>
    </location>
</feature>
<keyword evidence="6 9" id="KW-1133">Transmembrane helix</keyword>
<protein>
    <submittedName>
        <fullName evidence="11">Na+/H+ antiporter NhaC</fullName>
    </submittedName>
</protein>
<comment type="similarity">
    <text evidence="8">Belongs to the NhaC Na(+)/H(+) (TC 2.A.35) antiporter family.</text>
</comment>
<name>A0AAV4I214_9GAST</name>
<dbReference type="PANTHER" id="PTHR33451:SF3">
    <property type="entry name" value="MALATE-2H(+)_NA(+)-LACTATE ANTIPORTER"/>
    <property type="match status" value="1"/>
</dbReference>